<evidence type="ECO:0000313" key="2">
    <source>
        <dbReference type="Proteomes" id="UP000037109"/>
    </source>
</evidence>
<sequence length="188" mass="22321">MVKELKLTVKGIPPSVNHYMGYRGVRKGNGCMVMAYTKPEANKFKKEFSTYAKEQVELQQWDIESTRDVHHYLDCIFYFDRTDKDEQNYMKVLCDALNGIAYIDDKKILTRTHEVFYDSKSPRIEITIKPVTYRGIFNDEIHMEVFENKCKICKRYKRNCSILNKAKEGRIQSEIDEDFICRKFNNIK</sequence>
<dbReference type="GO" id="GO:0006310">
    <property type="term" value="P:DNA recombination"/>
    <property type="evidence" value="ECO:0007669"/>
    <property type="project" value="InterPro"/>
</dbReference>
<name>A0A0M0GDA2_SPOGL</name>
<reference evidence="2" key="1">
    <citation type="submission" date="2015-07" db="EMBL/GenBank/DDBJ databases">
        <title>Fjat-10036 dsm4.</title>
        <authorList>
            <person name="Liu B."/>
            <person name="Wang J."/>
            <person name="Zhu Y."/>
            <person name="Liu G."/>
            <person name="Chen Q."/>
            <person name="Chen Z."/>
            <person name="Lan J."/>
            <person name="Che J."/>
            <person name="Ge C."/>
            <person name="Shi H."/>
            <person name="Pan Z."/>
            <person name="Liu X."/>
        </authorList>
    </citation>
    <scope>NUCLEOTIDE SEQUENCE [LARGE SCALE GENOMIC DNA]</scope>
    <source>
        <strain evidence="2">DSM 4</strain>
    </source>
</reference>
<dbReference type="AlphaFoldDB" id="A0A0M0GDA2"/>
<gene>
    <name evidence="1" type="ORF">AF332_12075</name>
</gene>
<dbReference type="PATRIC" id="fig|1459.3.peg.2605"/>
<dbReference type="Proteomes" id="UP000037109">
    <property type="component" value="Unassembled WGS sequence"/>
</dbReference>
<dbReference type="Gene3D" id="3.30.1330.70">
    <property type="entry name" value="Holliday junction resolvase RusA"/>
    <property type="match status" value="1"/>
</dbReference>
<dbReference type="Pfam" id="PF05866">
    <property type="entry name" value="RusA"/>
    <property type="match status" value="1"/>
</dbReference>
<dbReference type="STRING" id="1459.AF332_12075"/>
<dbReference type="EMBL" id="LGUF01000007">
    <property type="protein sequence ID" value="KON87492.1"/>
    <property type="molecule type" value="Genomic_DNA"/>
</dbReference>
<evidence type="ECO:0000313" key="1">
    <source>
        <dbReference type="EMBL" id="KON87492.1"/>
    </source>
</evidence>
<comment type="caution">
    <text evidence="1">The sequence shown here is derived from an EMBL/GenBank/DDBJ whole genome shotgun (WGS) entry which is preliminary data.</text>
</comment>
<accession>A0A0M0GDA2</accession>
<dbReference type="GO" id="GO:0000287">
    <property type="term" value="F:magnesium ion binding"/>
    <property type="evidence" value="ECO:0007669"/>
    <property type="project" value="InterPro"/>
</dbReference>
<dbReference type="SUPFAM" id="SSF103084">
    <property type="entry name" value="Holliday junction resolvase RusA"/>
    <property type="match status" value="1"/>
</dbReference>
<keyword evidence="2" id="KW-1185">Reference proteome</keyword>
<dbReference type="InterPro" id="IPR008822">
    <property type="entry name" value="Endonuclease_RusA-like"/>
</dbReference>
<organism evidence="1 2">
    <name type="scientific">Sporosarcina globispora</name>
    <name type="common">Bacillus globisporus</name>
    <dbReference type="NCBI Taxonomy" id="1459"/>
    <lineage>
        <taxon>Bacteria</taxon>
        <taxon>Bacillati</taxon>
        <taxon>Bacillota</taxon>
        <taxon>Bacilli</taxon>
        <taxon>Bacillales</taxon>
        <taxon>Caryophanaceae</taxon>
        <taxon>Sporosarcina</taxon>
    </lineage>
</organism>
<proteinExistence type="predicted"/>
<dbReference type="GO" id="GO:0006281">
    <property type="term" value="P:DNA repair"/>
    <property type="evidence" value="ECO:0007669"/>
    <property type="project" value="InterPro"/>
</dbReference>
<dbReference type="InterPro" id="IPR036614">
    <property type="entry name" value="RusA-like_sf"/>
</dbReference>
<dbReference type="RefSeq" id="WP_236693939.1">
    <property type="nucleotide sequence ID" value="NZ_LGUF01000007.1"/>
</dbReference>
<protein>
    <submittedName>
        <fullName evidence="1">Uncharacterized protein</fullName>
    </submittedName>
</protein>